<gene>
    <name evidence="2" type="ORF">BLNAU_7527</name>
</gene>
<reference evidence="2 3" key="1">
    <citation type="journal article" date="2022" name="bioRxiv">
        <title>Genomics of Preaxostyla Flagellates Illuminates Evolutionary Transitions and the Path Towards Mitochondrial Loss.</title>
        <authorList>
            <person name="Novak L.V.F."/>
            <person name="Treitli S.C."/>
            <person name="Pyrih J."/>
            <person name="Halakuc P."/>
            <person name="Pipaliya S.V."/>
            <person name="Vacek V."/>
            <person name="Brzon O."/>
            <person name="Soukal P."/>
            <person name="Eme L."/>
            <person name="Dacks J.B."/>
            <person name="Karnkowska A."/>
            <person name="Elias M."/>
            <person name="Hampl V."/>
        </authorList>
    </citation>
    <scope>NUCLEOTIDE SEQUENCE [LARGE SCALE GENOMIC DNA]</scope>
    <source>
        <strain evidence="2">NAU3</strain>
        <tissue evidence="2">Gut</tissue>
    </source>
</reference>
<dbReference type="EMBL" id="JARBJD010000045">
    <property type="protein sequence ID" value="KAK2957628.1"/>
    <property type="molecule type" value="Genomic_DNA"/>
</dbReference>
<evidence type="ECO:0000256" key="1">
    <source>
        <dbReference type="SAM" id="MobiDB-lite"/>
    </source>
</evidence>
<evidence type="ECO:0000313" key="2">
    <source>
        <dbReference type="EMBL" id="KAK2957628.1"/>
    </source>
</evidence>
<dbReference type="Proteomes" id="UP001281761">
    <property type="component" value="Unassembled WGS sequence"/>
</dbReference>
<protein>
    <submittedName>
        <fullName evidence="2">Uncharacterized protein</fullName>
    </submittedName>
</protein>
<comment type="caution">
    <text evidence="2">The sequence shown here is derived from an EMBL/GenBank/DDBJ whole genome shotgun (WGS) entry which is preliminary data.</text>
</comment>
<organism evidence="2 3">
    <name type="scientific">Blattamonas nauphoetae</name>
    <dbReference type="NCBI Taxonomy" id="2049346"/>
    <lineage>
        <taxon>Eukaryota</taxon>
        <taxon>Metamonada</taxon>
        <taxon>Preaxostyla</taxon>
        <taxon>Oxymonadida</taxon>
        <taxon>Blattamonas</taxon>
    </lineage>
</organism>
<name>A0ABQ9Y1K2_9EUKA</name>
<keyword evidence="3" id="KW-1185">Reference proteome</keyword>
<proteinExistence type="predicted"/>
<accession>A0ABQ9Y1K2</accession>
<feature type="region of interest" description="Disordered" evidence="1">
    <location>
        <begin position="1"/>
        <end position="23"/>
    </location>
</feature>
<evidence type="ECO:0000313" key="3">
    <source>
        <dbReference type="Proteomes" id="UP001281761"/>
    </source>
</evidence>
<sequence length="72" mass="8122">MRVDEDPCSTDENGRLGGHCRRKAAEQSQMRLGRRSCVELDGVEELGWTDRWTVLMDDDSGESSSSVVDTRF</sequence>